<feature type="region of interest" description="Disordered" evidence="1">
    <location>
        <begin position="563"/>
        <end position="588"/>
    </location>
</feature>
<organism evidence="3 4">
    <name type="scientific">Discostella pseudostelligera</name>
    <dbReference type="NCBI Taxonomy" id="259834"/>
    <lineage>
        <taxon>Eukaryota</taxon>
        <taxon>Sar</taxon>
        <taxon>Stramenopiles</taxon>
        <taxon>Ochrophyta</taxon>
        <taxon>Bacillariophyta</taxon>
        <taxon>Coscinodiscophyceae</taxon>
        <taxon>Thalassiosirophycidae</taxon>
        <taxon>Stephanodiscales</taxon>
        <taxon>Stephanodiscaceae</taxon>
        <taxon>Discostella</taxon>
    </lineage>
</organism>
<feature type="region of interest" description="Disordered" evidence="1">
    <location>
        <begin position="428"/>
        <end position="450"/>
    </location>
</feature>
<evidence type="ECO:0000256" key="1">
    <source>
        <dbReference type="SAM" id="MobiDB-lite"/>
    </source>
</evidence>
<protein>
    <recommendedName>
        <fullName evidence="2">DUF6824 domain-containing protein</fullName>
    </recommendedName>
</protein>
<dbReference type="Proteomes" id="UP001530293">
    <property type="component" value="Unassembled WGS sequence"/>
</dbReference>
<name>A0ABD3M478_9STRA</name>
<reference evidence="3 4" key="1">
    <citation type="submission" date="2024-10" db="EMBL/GenBank/DDBJ databases">
        <title>Updated reference genomes for cyclostephanoid diatoms.</title>
        <authorList>
            <person name="Roberts W.R."/>
            <person name="Alverson A.J."/>
        </authorList>
    </citation>
    <scope>NUCLEOTIDE SEQUENCE [LARGE SCALE GENOMIC DNA]</scope>
    <source>
        <strain evidence="3 4">AJA232-27</strain>
    </source>
</reference>
<sequence>MNSSLNSRAPTLPPGDEAILSVVCKDVVMGRGSGTQNHCGNVTYRKLVYLNKELYVTSSKHEKLKISKAIVAAVRQFGGRFIEMDETRGNAYFEIGDERSWKKTSQALREGQAEIRAQLDAEGGGSKQIEYQQVISEQRFYAYACKILESLYSGNSGISACGPGCPHAKRRQTLNQLGANPMQIYYAMQTLSPQSQFPPPQGMMPQQQLPQDTNMQYDPRYHGASYFTPTSSATTQGSVDLYEPLPYASPATGSDSLDPLPYVPNHVNASMMMQGGYAAAEVPPPPPHFHQTVIQPVLERPGHIFEPEKSIGSVYSLRKICSDDIEWSSEEGKVLIELLGQEVDDILRRKSYGLIEIDTTHAFEDLVFDDDIDDIPLQEFKADASVERIRKTSSSTTTRSSTSSRISGLSLKDDISLMNMSVLSLDDQHPKDEHASLGEMPQKSSNLNSDASAPVEFMKRQSRVSFLTNMSLMSMDNSSFSQLVTSLADQDSQVNNERKMSGGSFDSPAHFMSRKMGFPMRNTFLKSMGMQGIANESSQTIGGQSNLTMSDTSINKSDLSITTSADQAERPMTAMGKSSRRLNIDEDN</sequence>
<feature type="domain" description="DUF6824" evidence="2">
    <location>
        <begin position="26"/>
        <end position="110"/>
    </location>
</feature>
<dbReference type="Pfam" id="PF20710">
    <property type="entry name" value="DUF6824"/>
    <property type="match status" value="1"/>
</dbReference>
<dbReference type="EMBL" id="JALLBG020000263">
    <property type="protein sequence ID" value="KAL3757541.1"/>
    <property type="molecule type" value="Genomic_DNA"/>
</dbReference>
<evidence type="ECO:0000313" key="3">
    <source>
        <dbReference type="EMBL" id="KAL3757541.1"/>
    </source>
</evidence>
<proteinExistence type="predicted"/>
<evidence type="ECO:0000259" key="2">
    <source>
        <dbReference type="Pfam" id="PF20710"/>
    </source>
</evidence>
<dbReference type="AlphaFoldDB" id="A0ABD3M478"/>
<comment type="caution">
    <text evidence="3">The sequence shown here is derived from an EMBL/GenBank/DDBJ whole genome shotgun (WGS) entry which is preliminary data.</text>
</comment>
<accession>A0ABD3M478</accession>
<evidence type="ECO:0000313" key="4">
    <source>
        <dbReference type="Proteomes" id="UP001530293"/>
    </source>
</evidence>
<dbReference type="InterPro" id="IPR049227">
    <property type="entry name" value="DUF6824"/>
</dbReference>
<keyword evidence="4" id="KW-1185">Reference proteome</keyword>
<gene>
    <name evidence="3" type="ORF">ACHAWU_010173</name>
</gene>